<keyword evidence="1" id="KW-1133">Transmembrane helix</keyword>
<dbReference type="SUPFAM" id="SSF109604">
    <property type="entry name" value="HD-domain/PDEase-like"/>
    <property type="match status" value="1"/>
</dbReference>
<dbReference type="RefSeq" id="WP_042534571.1">
    <property type="nucleotide sequence ID" value="NZ_JXTG01000003.1"/>
</dbReference>
<dbReference type="PANTHER" id="PTHR43155">
    <property type="entry name" value="CYCLIC DI-GMP PHOSPHODIESTERASE PA4108-RELATED"/>
    <property type="match status" value="1"/>
</dbReference>
<feature type="transmembrane region" description="Helical" evidence="1">
    <location>
        <begin position="35"/>
        <end position="53"/>
    </location>
</feature>
<dbReference type="EMBL" id="JXTG01000003">
    <property type="protein sequence ID" value="KIP21809.1"/>
    <property type="molecule type" value="Genomic_DNA"/>
</dbReference>
<keyword evidence="1" id="KW-0472">Membrane</keyword>
<dbReference type="PROSITE" id="PS51832">
    <property type="entry name" value="HD_GYP"/>
    <property type="match status" value="1"/>
</dbReference>
<dbReference type="GO" id="GO:0071111">
    <property type="term" value="F:cyclic-guanylate-specific phosphodiesterase activity"/>
    <property type="evidence" value="ECO:0007669"/>
    <property type="project" value="UniProtKB-EC"/>
</dbReference>
<feature type="transmembrane region" description="Helical" evidence="1">
    <location>
        <begin position="197"/>
        <end position="217"/>
    </location>
</feature>
<dbReference type="CDD" id="cd00077">
    <property type="entry name" value="HDc"/>
    <property type="match status" value="1"/>
</dbReference>
<dbReference type="PATRIC" id="fig|265546.4.peg.1034"/>
<dbReference type="Gene3D" id="1.10.3210.10">
    <property type="entry name" value="Hypothetical protein af1432"/>
    <property type="match status" value="1"/>
</dbReference>
<feature type="transmembrane region" description="Helical" evidence="1">
    <location>
        <begin position="166"/>
        <end position="185"/>
    </location>
</feature>
<dbReference type="Pfam" id="PF13487">
    <property type="entry name" value="HD_5"/>
    <property type="match status" value="1"/>
</dbReference>
<sequence>MDVYAHAKRTIMIGVVCCYTFIACVLACINISKFFYIASVWFITIILFLGFFLKKEQELQSLKNKENDSHIYQYVYSLRRFPTKIIHIVFFCFMCFFVLLFFIQLPSMHLLLSACLYGMFHSILFYVINRSLLKVIEYDVDYFFHLGYRSAIIASDFPHTSTFKRFIHYGVGGVSLSIMYVLTIHRMFIQSNPNEHVVFFIISIAFLAFFVIFYLAVSYAVSEHIKTTIYTLRERAMREEIPNVYTDEFSILTHTLNIYNDPTKKALRLLAKIENKSDEHKYIADHSRRVAYYCLQIGQLVGLQDRQLNSLYQAALLHDIGKIGIPDYILLKKGALSKDEFSFIQQYPNISHFLAETVFQIEDKDILTAILFHKECLDGTGYPNQLIDKHIPIMAKIISIADAFDALMSTRPYRQKKSRDEAIHILKSGSGIKWDEHILNKFINLFTKKEINIIN</sequence>
<dbReference type="EC" id="3.1.4.52" evidence="3"/>
<feature type="transmembrane region" description="Helical" evidence="1">
    <location>
        <begin position="12"/>
        <end position="29"/>
    </location>
</feature>
<evidence type="ECO:0000313" key="3">
    <source>
        <dbReference type="EMBL" id="KIP21809.1"/>
    </source>
</evidence>
<feature type="domain" description="HD-GYP" evidence="2">
    <location>
        <begin position="261"/>
        <end position="455"/>
    </location>
</feature>
<proteinExistence type="predicted"/>
<evidence type="ECO:0000259" key="2">
    <source>
        <dbReference type="PROSITE" id="PS51832"/>
    </source>
</evidence>
<organism evidence="3 4">
    <name type="scientific">Anoxybacillus ayderensis</name>
    <dbReference type="NCBI Taxonomy" id="265546"/>
    <lineage>
        <taxon>Bacteria</taxon>
        <taxon>Bacillati</taxon>
        <taxon>Bacillota</taxon>
        <taxon>Bacilli</taxon>
        <taxon>Bacillales</taxon>
        <taxon>Anoxybacillaceae</taxon>
        <taxon>Anoxybacillus</taxon>
    </lineage>
</organism>
<protein>
    <submittedName>
        <fullName evidence="3">Cyclic di-GMP phosphodiesterase response regulator RpfG</fullName>
        <ecNumber evidence="3">3.1.4.52</ecNumber>
    </submittedName>
</protein>
<dbReference type="Proteomes" id="UP000032047">
    <property type="component" value="Unassembled WGS sequence"/>
</dbReference>
<keyword evidence="3" id="KW-0378">Hydrolase</keyword>
<dbReference type="InterPro" id="IPR003607">
    <property type="entry name" value="HD/PDEase_dom"/>
</dbReference>
<comment type="caution">
    <text evidence="3">The sequence shown here is derived from an EMBL/GenBank/DDBJ whole genome shotgun (WGS) entry which is preliminary data.</text>
</comment>
<accession>A0A0D0HNS9</accession>
<name>A0A0D0HNS9_9BACL</name>
<feature type="transmembrane region" description="Helical" evidence="1">
    <location>
        <begin position="109"/>
        <end position="128"/>
    </location>
</feature>
<feature type="transmembrane region" description="Helical" evidence="1">
    <location>
        <begin position="85"/>
        <end position="103"/>
    </location>
</feature>
<dbReference type="InterPro" id="IPR037522">
    <property type="entry name" value="HD_GYP_dom"/>
</dbReference>
<dbReference type="AlphaFoldDB" id="A0A0D0HNS9"/>
<dbReference type="PANTHER" id="PTHR43155:SF2">
    <property type="entry name" value="CYCLIC DI-GMP PHOSPHODIESTERASE PA4108"/>
    <property type="match status" value="1"/>
</dbReference>
<dbReference type="SMART" id="SM00471">
    <property type="entry name" value="HDc"/>
    <property type="match status" value="1"/>
</dbReference>
<gene>
    <name evidence="3" type="ORF">JV16_01009</name>
</gene>
<reference evidence="3 4" key="1">
    <citation type="submission" date="2015-01" db="EMBL/GenBank/DDBJ databases">
        <title>Genome sequence of Anoxybacillus ayderensis strain AB04.</title>
        <authorList>
            <person name="Belduz A.O."/>
            <person name="Canakci S."/>
            <person name="Chan K.-G."/>
            <person name="Kahar U.M."/>
            <person name="Yaakob A.S."/>
            <person name="Chan C.S."/>
            <person name="Goh K.M."/>
        </authorList>
    </citation>
    <scope>NUCLEOTIDE SEQUENCE [LARGE SCALE GENOMIC DNA]</scope>
    <source>
        <strain evidence="3 4">AB04</strain>
    </source>
</reference>
<keyword evidence="4" id="KW-1185">Reference proteome</keyword>
<evidence type="ECO:0000313" key="4">
    <source>
        <dbReference type="Proteomes" id="UP000032047"/>
    </source>
</evidence>
<evidence type="ECO:0000256" key="1">
    <source>
        <dbReference type="SAM" id="Phobius"/>
    </source>
</evidence>
<keyword evidence="1" id="KW-0812">Transmembrane</keyword>